<organism evidence="3 4">
    <name type="scientific">Caenorhabditis elegans</name>
    <dbReference type="NCBI Taxonomy" id="6239"/>
    <lineage>
        <taxon>Eukaryota</taxon>
        <taxon>Metazoa</taxon>
        <taxon>Ecdysozoa</taxon>
        <taxon>Nematoda</taxon>
        <taxon>Chromadorea</taxon>
        <taxon>Rhabditida</taxon>
        <taxon>Rhabditina</taxon>
        <taxon>Rhabditomorpha</taxon>
        <taxon>Rhabditoidea</taxon>
        <taxon>Rhabditidae</taxon>
        <taxon>Peloderinae</taxon>
        <taxon>Caenorhabditis</taxon>
    </lineage>
</organism>
<feature type="chain" id="PRO_5004156514" evidence="2">
    <location>
        <begin position="22"/>
        <end position="191"/>
    </location>
</feature>
<evidence type="ECO:0000256" key="2">
    <source>
        <dbReference type="SAM" id="SignalP"/>
    </source>
</evidence>
<dbReference type="OrthoDB" id="5772349at2759"/>
<dbReference type="PaxDb" id="6239-ZC328.5"/>
<dbReference type="UCSC" id="ZC328.5">
    <property type="organism name" value="c. elegans"/>
</dbReference>
<evidence type="ECO:0000313" key="5">
    <source>
        <dbReference type="WormBase" id="ZC328.5"/>
    </source>
</evidence>
<feature type="signal peptide" evidence="2">
    <location>
        <begin position="1"/>
        <end position="21"/>
    </location>
</feature>
<dbReference type="InParanoid" id="O02052"/>
<name>O02052_CAEEL</name>
<keyword evidence="2" id="KW-0732">Signal</keyword>
<dbReference type="Bgee" id="WBGene00022594">
    <property type="expression patterns" value="Expressed in adult organism"/>
</dbReference>
<evidence type="ECO:0000313" key="4">
    <source>
        <dbReference type="Proteomes" id="UP000001940"/>
    </source>
</evidence>
<reference evidence="3 4" key="1">
    <citation type="journal article" date="1998" name="Science">
        <title>Genome sequence of the nematode C. elegans: a platform for investigating biology.</title>
        <authorList>
            <consortium name="The C. elegans sequencing consortium"/>
            <person name="Sulson J.E."/>
            <person name="Waterston R."/>
        </authorList>
    </citation>
    <scope>NUCLEOTIDE SEQUENCE [LARGE SCALE GENOMIC DNA]</scope>
    <source>
        <strain evidence="3 4">Bristol N2</strain>
    </source>
</reference>
<dbReference type="PIR" id="T15129">
    <property type="entry name" value="T15129"/>
</dbReference>
<dbReference type="GeneID" id="172341"/>
<sequence>MRFQIFTFLALLAAAINIGEGAKPCRAKRPTTEPPSTTTVESSTTRDSKAPCMAVFENMKEEEDGFEDYAMGVTTAASVPECSKTCETDVKCAYSFFKTNKCYAFERFRPTDFVKNGGMPLIFKLYLNGTVTCDTATIDELANTKEKMYYPDGGSYWLFKSIFDNYSLSVKDPAMGYKRRKRSILSWLLNF</sequence>
<feature type="compositionally biased region" description="Low complexity" evidence="1">
    <location>
        <begin position="34"/>
        <end position="43"/>
    </location>
</feature>
<dbReference type="WormBase" id="ZC328.5">
    <property type="protein sequence ID" value="CE15189"/>
    <property type="gene ID" value="WBGene00022594"/>
</dbReference>
<dbReference type="AlphaFoldDB" id="O02052"/>
<dbReference type="EMBL" id="BX284601">
    <property type="protein sequence ID" value="CCD73300.1"/>
    <property type="molecule type" value="Genomic_DNA"/>
</dbReference>
<proteinExistence type="predicted"/>
<gene>
    <name evidence="3" type="ORF">CELE_ZC328.5</name>
    <name evidence="3 5" type="ORF">ZC328.5</name>
</gene>
<dbReference type="CTD" id="172341"/>
<dbReference type="SMR" id="O02052"/>
<protein>
    <submittedName>
        <fullName evidence="3">Apple domain-containing protein</fullName>
    </submittedName>
</protein>
<dbReference type="RefSeq" id="NP_491845.1">
    <property type="nucleotide sequence ID" value="NM_059444.1"/>
</dbReference>
<dbReference type="HOGENOM" id="CLU_1497538_0_0_1"/>
<dbReference type="OMA" id="ADIKCAY"/>
<dbReference type="Proteomes" id="UP000001940">
    <property type="component" value="Chromosome I"/>
</dbReference>
<evidence type="ECO:0000256" key="1">
    <source>
        <dbReference type="SAM" id="MobiDB-lite"/>
    </source>
</evidence>
<dbReference type="FunCoup" id="O02052">
    <property type="interactions" value="182"/>
</dbReference>
<feature type="region of interest" description="Disordered" evidence="1">
    <location>
        <begin position="24"/>
        <end position="46"/>
    </location>
</feature>
<evidence type="ECO:0000313" key="3">
    <source>
        <dbReference type="EMBL" id="CCD73300.1"/>
    </source>
</evidence>
<dbReference type="AGR" id="WB:WBGene00022594"/>
<dbReference type="STRING" id="6239.ZC328.5.1"/>
<dbReference type="KEGG" id="cel:CELE_ZC328.5"/>
<dbReference type="eggNOG" id="ENOG502THUD">
    <property type="taxonomic scope" value="Eukaryota"/>
</dbReference>
<keyword evidence="4" id="KW-1185">Reference proteome</keyword>
<accession>O02052</accession>